<proteinExistence type="predicted"/>
<reference evidence="1 2" key="1">
    <citation type="submission" date="2016-02" db="EMBL/GenBank/DDBJ databases">
        <title>Corynebacterium glutamicum N24 whole genome sequencing project.</title>
        <authorList>
            <person name="Matsutani M."/>
            <person name="Nangtapong N."/>
            <person name="Yakushi T."/>
            <person name="Matsushita K."/>
        </authorList>
    </citation>
    <scope>NUCLEOTIDE SEQUENCE [LARGE SCALE GENOMIC DNA]</scope>
    <source>
        <strain evidence="1 2">N24</strain>
    </source>
</reference>
<name>A0A169S9E4_9CORY</name>
<sequence>MLRVLIVAAVVLTGCSSPDRLEDHLRLASGSSTSFSLRDIYGDEWAEFSIICPYTPRDRIEQALHISAATVPKFGFDDSYSALVLKASSDGNETEWIGFDRVNTVDLCSPRRENTDLSIQSTDTVLDFRFNTGTDVWELERLQLV</sequence>
<organism evidence="1 2">
    <name type="scientific">Corynebacterium suranareeae</name>
    <dbReference type="NCBI Taxonomy" id="2506452"/>
    <lineage>
        <taxon>Bacteria</taxon>
        <taxon>Bacillati</taxon>
        <taxon>Actinomycetota</taxon>
        <taxon>Actinomycetes</taxon>
        <taxon>Mycobacteriales</taxon>
        <taxon>Corynebacteriaceae</taxon>
        <taxon>Corynebacterium</taxon>
    </lineage>
</organism>
<dbReference type="PROSITE" id="PS51257">
    <property type="entry name" value="PROKAR_LIPOPROTEIN"/>
    <property type="match status" value="1"/>
</dbReference>
<evidence type="ECO:0000313" key="2">
    <source>
        <dbReference type="Proteomes" id="UP000218244"/>
    </source>
</evidence>
<dbReference type="AlphaFoldDB" id="A0A169S9E4"/>
<evidence type="ECO:0000313" key="1">
    <source>
        <dbReference type="EMBL" id="BAU97313.1"/>
    </source>
</evidence>
<gene>
    <name evidence="1" type="ORF">N24_3051</name>
</gene>
<dbReference type="Proteomes" id="UP000218244">
    <property type="component" value="Chromosome"/>
</dbReference>
<accession>A0A169S9E4</accession>
<keyword evidence="2" id="KW-1185">Reference proteome</keyword>
<dbReference type="KEGG" id="csur:N24_3051"/>
<protein>
    <submittedName>
        <fullName evidence="1">Uncharacterized protein</fullName>
    </submittedName>
</protein>
<dbReference type="EMBL" id="AP017369">
    <property type="protein sequence ID" value="BAU97313.1"/>
    <property type="molecule type" value="Genomic_DNA"/>
</dbReference>